<sequence length="66" mass="7569">MQISFGRATFNLSSTFPPIVSPVAPIATRQRNLKLPYLIFITYDENNDASIIRTELRRRVFLRGNA</sequence>
<organism evidence="1 2">
    <name type="scientific">Burkholderia humptydooensis</name>
    <dbReference type="NCBI Taxonomy" id="430531"/>
    <lineage>
        <taxon>Bacteria</taxon>
        <taxon>Pseudomonadati</taxon>
        <taxon>Pseudomonadota</taxon>
        <taxon>Betaproteobacteria</taxon>
        <taxon>Burkholderiales</taxon>
        <taxon>Burkholderiaceae</taxon>
        <taxon>Burkholderia</taxon>
        <taxon>pseudomallei group</taxon>
    </lineage>
</organism>
<dbReference type="Proteomes" id="UP000594943">
    <property type="component" value="Chromosome 2"/>
</dbReference>
<protein>
    <submittedName>
        <fullName evidence="1">Uncharacterized protein</fullName>
    </submittedName>
</protein>
<name>A0A7T2U9F5_9BURK</name>
<dbReference type="AlphaFoldDB" id="A0A7T2U9F5"/>
<dbReference type="EMBL" id="CP065687">
    <property type="protein sequence ID" value="QPS48060.1"/>
    <property type="molecule type" value="Genomic_DNA"/>
</dbReference>
<evidence type="ECO:0000313" key="1">
    <source>
        <dbReference type="EMBL" id="QPS48060.1"/>
    </source>
</evidence>
<accession>A0A7T2U9F5</accession>
<dbReference type="RefSeq" id="WP_162486729.1">
    <property type="nucleotide sequence ID" value="NZ_CP013382.1"/>
</dbReference>
<gene>
    <name evidence="1" type="ORF">I6G56_20765</name>
</gene>
<proteinExistence type="predicted"/>
<dbReference type="KEGG" id="bhg:I6G56_20765"/>
<evidence type="ECO:0000313" key="2">
    <source>
        <dbReference type="Proteomes" id="UP000594943"/>
    </source>
</evidence>
<reference evidence="1 2" key="1">
    <citation type="submission" date="2020-12" db="EMBL/GenBank/DDBJ databases">
        <title>FDA dAtabase for Regulatory Grade micrObial Sequences (FDA-ARGOS): Supporting development and validation of Infectious Disease Dx tests.</title>
        <authorList>
            <person name="Nelson B."/>
            <person name="Plummer A."/>
            <person name="Tallon L."/>
            <person name="Sadzewicz L."/>
            <person name="Zhao X."/>
            <person name="Boylan J."/>
            <person name="Ott S."/>
            <person name="Bowen H."/>
            <person name="Vavikolanu K."/>
            <person name="Mehta A."/>
            <person name="Aluvathingal J."/>
            <person name="Nadendla S."/>
            <person name="Myers T."/>
            <person name="Yan Y."/>
            <person name="Sichtig H."/>
        </authorList>
    </citation>
    <scope>NUCLEOTIDE SEQUENCE [LARGE SCALE GENOMIC DNA]</scope>
    <source>
        <strain evidence="1 2">FDAARGOS_899</strain>
    </source>
</reference>